<accession>M5U6G6</accession>
<protein>
    <submittedName>
        <fullName evidence="1">Uncharacterized protein</fullName>
    </submittedName>
</protein>
<evidence type="ECO:0000313" key="2">
    <source>
        <dbReference type="Proteomes" id="UP000011885"/>
    </source>
</evidence>
<sequence>MLMPNELKTLGIVVASTHRPEQRHSPAPYAWANQYNANAYFADASRLKAEIDDRRLRISITESCIKRAVERFSPVKEYASADKHPTVEQLLIKSESTR</sequence>
<organism evidence="1 2">
    <name type="scientific">Rhodopirellula sallentina SM41</name>
    <dbReference type="NCBI Taxonomy" id="1263870"/>
    <lineage>
        <taxon>Bacteria</taxon>
        <taxon>Pseudomonadati</taxon>
        <taxon>Planctomycetota</taxon>
        <taxon>Planctomycetia</taxon>
        <taxon>Pirellulales</taxon>
        <taxon>Pirellulaceae</taxon>
        <taxon>Rhodopirellula</taxon>
    </lineage>
</organism>
<proteinExistence type="predicted"/>
<dbReference type="AlphaFoldDB" id="M5U6G6"/>
<dbReference type="PATRIC" id="fig|1263870.3.peg.1578"/>
<reference evidence="1 2" key="1">
    <citation type="journal article" date="2013" name="Mar. Genomics">
        <title>Expression of sulfatases in Rhodopirellula baltica and the diversity of sulfatases in the genus Rhodopirellula.</title>
        <authorList>
            <person name="Wegner C.E."/>
            <person name="Richter-Heitmann T."/>
            <person name="Klindworth A."/>
            <person name="Klockow C."/>
            <person name="Richter M."/>
            <person name="Achstetter T."/>
            <person name="Glockner F.O."/>
            <person name="Harder J."/>
        </authorList>
    </citation>
    <scope>NUCLEOTIDE SEQUENCE [LARGE SCALE GENOMIC DNA]</scope>
    <source>
        <strain evidence="1 2">SM41</strain>
    </source>
</reference>
<keyword evidence="2" id="KW-1185">Reference proteome</keyword>
<evidence type="ECO:0000313" key="1">
    <source>
        <dbReference type="EMBL" id="EMI57062.1"/>
    </source>
</evidence>
<dbReference type="EMBL" id="ANOH01000113">
    <property type="protein sequence ID" value="EMI57062.1"/>
    <property type="molecule type" value="Genomic_DNA"/>
</dbReference>
<comment type="caution">
    <text evidence="1">The sequence shown here is derived from an EMBL/GenBank/DDBJ whole genome shotgun (WGS) entry which is preliminary data.</text>
</comment>
<name>M5U6G6_9BACT</name>
<gene>
    <name evidence="1" type="ORF">RSSM_01472</name>
</gene>
<dbReference type="Proteomes" id="UP000011885">
    <property type="component" value="Unassembled WGS sequence"/>
</dbReference>